<dbReference type="Gene3D" id="3.40.50.410">
    <property type="entry name" value="von Willebrand factor, type A domain"/>
    <property type="match status" value="1"/>
</dbReference>
<feature type="region of interest" description="Disordered" evidence="1">
    <location>
        <begin position="1"/>
        <end position="29"/>
    </location>
</feature>
<protein>
    <submittedName>
        <fullName evidence="3">VWA domain-containing protein</fullName>
    </submittedName>
</protein>
<dbReference type="InterPro" id="IPR002035">
    <property type="entry name" value="VWF_A"/>
</dbReference>
<dbReference type="PROSITE" id="PS50234">
    <property type="entry name" value="VWFA"/>
    <property type="match status" value="1"/>
</dbReference>
<accession>A0AAU7CJV4</accession>
<evidence type="ECO:0000256" key="1">
    <source>
        <dbReference type="SAM" id="MobiDB-lite"/>
    </source>
</evidence>
<dbReference type="AlphaFoldDB" id="A0AAU7CJV4"/>
<feature type="domain" description="VWFA" evidence="2">
    <location>
        <begin position="269"/>
        <end position="412"/>
    </location>
</feature>
<dbReference type="CDD" id="cd00198">
    <property type="entry name" value="vWFA"/>
    <property type="match status" value="1"/>
</dbReference>
<name>A0AAU7CJV4_9BACT</name>
<dbReference type="RefSeq" id="WP_406698373.1">
    <property type="nucleotide sequence ID" value="NZ_CP155447.1"/>
</dbReference>
<proteinExistence type="predicted"/>
<evidence type="ECO:0000259" key="2">
    <source>
        <dbReference type="PROSITE" id="PS50234"/>
    </source>
</evidence>
<feature type="region of interest" description="Disordered" evidence="1">
    <location>
        <begin position="704"/>
        <end position="729"/>
    </location>
</feature>
<dbReference type="Pfam" id="PF00092">
    <property type="entry name" value="VWA"/>
    <property type="match status" value="1"/>
</dbReference>
<dbReference type="EMBL" id="CP155447">
    <property type="protein sequence ID" value="XBH05549.1"/>
    <property type="molecule type" value="Genomic_DNA"/>
</dbReference>
<dbReference type="InterPro" id="IPR036465">
    <property type="entry name" value="vWFA_dom_sf"/>
</dbReference>
<gene>
    <name evidence="3" type="ORF">V5E97_05890</name>
</gene>
<reference evidence="3" key="1">
    <citation type="submission" date="2024-05" db="EMBL/GenBank/DDBJ databases">
        <title>Planctomycetes of the genus Singulisphaera possess chitinolytic capabilities.</title>
        <authorList>
            <person name="Ivanova A."/>
        </authorList>
    </citation>
    <scope>NUCLEOTIDE SEQUENCE</scope>
    <source>
        <strain evidence="3">Ch08T</strain>
    </source>
</reference>
<evidence type="ECO:0000313" key="3">
    <source>
        <dbReference type="EMBL" id="XBH05549.1"/>
    </source>
</evidence>
<sequence length="729" mass="79991">MDGINVSLIRDDPGWPGQPEEPGNATHKGTWFHLDDGVGESFEEMRTVGIRAAVREQMVARAPQAPSEQASAVAEVEREDSGFRAFLRGLDRRYPQASRWLGGRLDIEVPAILVSVGVHAVLLLGLGMAGLAVQNEVQREFQSRVEDHTTLGELEAKTDFQDLDMEDKPLTNTPVGGSFAPNLAPTVVTAPPGVSIDPMDSASAKQASTLQLASLDVSQATRVAVPTATLLGQTVSIKGNGAEYADGVDGAVDRIAQEILGRLEKGRTLVIWAFDASGSLTVEREKLGKQIDTIYGHIAELDGKELSAAGGLLTSVVAFGSDRSAMTTAPTADKSEIVSAINSVPLDTTGIETTFGTVAEIVRRWGHYKDAQGNRYHAMIIVVTDEVGDDEPRLEEAIDVASRAKVPVYVLGSQALFGRAMGVMDYFDPKSKQRFRNLPVRQGPESVALEQIKLPFWYDGYQYDLLDSGFGPYALSRLANATGGIFFVTRMGASRMGFDPVMMREYKPDLVSRQQYEAAVAKHPIRQAVLEAAQITQQRMGPQPTLTFPAADGPEFKEVMADNQTKAALTANAVDEALVPIMQAAKLRDRETSRRWQAHYDLIRGRLLAMKIRCYEYNWACASMKKDALKFKNENSNAWKLVPSDEIRYSDKAASAAKQAKDLLQRVVDEHPNTPWALLAKRELKDAFGFKWVETYVKPIERPKMDSPAAKRQKEAMKTMAKPVEVPKL</sequence>
<organism evidence="3">
    <name type="scientific">Singulisphaera sp. Ch08</name>
    <dbReference type="NCBI Taxonomy" id="3120278"/>
    <lineage>
        <taxon>Bacteria</taxon>
        <taxon>Pseudomonadati</taxon>
        <taxon>Planctomycetota</taxon>
        <taxon>Planctomycetia</taxon>
        <taxon>Isosphaerales</taxon>
        <taxon>Isosphaeraceae</taxon>
        <taxon>Singulisphaera</taxon>
    </lineage>
</organism>
<dbReference type="SUPFAM" id="SSF53300">
    <property type="entry name" value="vWA-like"/>
    <property type="match status" value="1"/>
</dbReference>